<name>A0ABU9G311_9VIBR</name>
<sequence>FAIETVKEVERQLTILSTAEFAGLGWENYGQVILCDSYEELVEVAEDLASEHVQVMTKDPKYFLYNMTNYGALF</sequence>
<protein>
    <submittedName>
        <fullName evidence="2">Histidinol dehydrogenase</fullName>
        <ecNumber evidence="2">1.1.1.23</ecNumber>
    </submittedName>
</protein>
<dbReference type="RefSeq" id="WP_341636235.1">
    <property type="nucleotide sequence ID" value="NZ_JBANDX010000159.1"/>
</dbReference>
<reference evidence="2 3" key="1">
    <citation type="submission" date="2024-02" db="EMBL/GenBank/DDBJ databases">
        <title>Bacteria isolated from the canopy kelp, Nereocystis luetkeana.</title>
        <authorList>
            <person name="Pfister C.A."/>
            <person name="Younker I.T."/>
            <person name="Light S.H."/>
        </authorList>
    </citation>
    <scope>NUCLEOTIDE SEQUENCE [LARGE SCALE GENOMIC DNA]</scope>
    <source>
        <strain evidence="2 3">TI.1.15</strain>
    </source>
</reference>
<feature type="non-terminal residue" evidence="2">
    <location>
        <position position="1"/>
    </location>
</feature>
<evidence type="ECO:0000256" key="1">
    <source>
        <dbReference type="ARBA" id="ARBA00023002"/>
    </source>
</evidence>
<proteinExistence type="predicted"/>
<dbReference type="GO" id="GO:0004399">
    <property type="term" value="F:histidinol dehydrogenase activity"/>
    <property type="evidence" value="ECO:0007669"/>
    <property type="project" value="UniProtKB-EC"/>
</dbReference>
<dbReference type="Proteomes" id="UP001377160">
    <property type="component" value="Unassembled WGS sequence"/>
</dbReference>
<organism evidence="2 3">
    <name type="scientific">Vibrio echinoideorum</name>
    <dbReference type="NCBI Taxonomy" id="2100116"/>
    <lineage>
        <taxon>Bacteria</taxon>
        <taxon>Pseudomonadati</taxon>
        <taxon>Pseudomonadota</taxon>
        <taxon>Gammaproteobacteria</taxon>
        <taxon>Vibrionales</taxon>
        <taxon>Vibrionaceae</taxon>
        <taxon>Vibrio</taxon>
    </lineage>
</organism>
<gene>
    <name evidence="2" type="ORF">V8Z71_24035</name>
</gene>
<keyword evidence="1 2" id="KW-0560">Oxidoreductase</keyword>
<evidence type="ECO:0000313" key="3">
    <source>
        <dbReference type="Proteomes" id="UP001377160"/>
    </source>
</evidence>
<accession>A0ABU9G311</accession>
<dbReference type="Pfam" id="PF00815">
    <property type="entry name" value="Histidinol_dh"/>
    <property type="match status" value="1"/>
</dbReference>
<dbReference type="EC" id="1.1.1.23" evidence="2"/>
<dbReference type="Gene3D" id="3.40.50.1980">
    <property type="entry name" value="Nitrogenase molybdenum iron protein domain"/>
    <property type="match status" value="1"/>
</dbReference>
<comment type="caution">
    <text evidence="2">The sequence shown here is derived from an EMBL/GenBank/DDBJ whole genome shotgun (WGS) entry which is preliminary data.</text>
</comment>
<dbReference type="EMBL" id="JBANDX010000159">
    <property type="protein sequence ID" value="MEL0611367.1"/>
    <property type="molecule type" value="Genomic_DNA"/>
</dbReference>
<keyword evidence="3" id="KW-1185">Reference proteome</keyword>
<evidence type="ECO:0000313" key="2">
    <source>
        <dbReference type="EMBL" id="MEL0611367.1"/>
    </source>
</evidence>
<dbReference type="InterPro" id="IPR012131">
    <property type="entry name" value="Hstdl_DH"/>
</dbReference>
<feature type="non-terminal residue" evidence="2">
    <location>
        <position position="74"/>
    </location>
</feature>